<evidence type="ECO:0000313" key="3">
    <source>
        <dbReference type="Proteomes" id="UP001289374"/>
    </source>
</evidence>
<comment type="caution">
    <text evidence="2">The sequence shown here is derived from an EMBL/GenBank/DDBJ whole genome shotgun (WGS) entry which is preliminary data.</text>
</comment>
<dbReference type="EMBL" id="JACGWL010000010">
    <property type="protein sequence ID" value="KAK4394276.1"/>
    <property type="molecule type" value="Genomic_DNA"/>
</dbReference>
<keyword evidence="3" id="KW-1185">Reference proteome</keyword>
<dbReference type="AlphaFoldDB" id="A0AAE1WJB3"/>
<reference evidence="2" key="2">
    <citation type="journal article" date="2024" name="Plant">
        <title>Genomic evolution and insights into agronomic trait innovations of Sesamum species.</title>
        <authorList>
            <person name="Miao H."/>
            <person name="Wang L."/>
            <person name="Qu L."/>
            <person name="Liu H."/>
            <person name="Sun Y."/>
            <person name="Le M."/>
            <person name="Wang Q."/>
            <person name="Wei S."/>
            <person name="Zheng Y."/>
            <person name="Lin W."/>
            <person name="Duan Y."/>
            <person name="Cao H."/>
            <person name="Xiong S."/>
            <person name="Wang X."/>
            <person name="Wei L."/>
            <person name="Li C."/>
            <person name="Ma Q."/>
            <person name="Ju M."/>
            <person name="Zhao R."/>
            <person name="Li G."/>
            <person name="Mu C."/>
            <person name="Tian Q."/>
            <person name="Mei H."/>
            <person name="Zhang T."/>
            <person name="Gao T."/>
            <person name="Zhang H."/>
        </authorList>
    </citation>
    <scope>NUCLEOTIDE SEQUENCE</scope>
    <source>
        <strain evidence="2">K16</strain>
    </source>
</reference>
<reference evidence="2" key="1">
    <citation type="submission" date="2020-06" db="EMBL/GenBank/DDBJ databases">
        <authorList>
            <person name="Li T."/>
            <person name="Hu X."/>
            <person name="Zhang T."/>
            <person name="Song X."/>
            <person name="Zhang H."/>
            <person name="Dai N."/>
            <person name="Sheng W."/>
            <person name="Hou X."/>
            <person name="Wei L."/>
        </authorList>
    </citation>
    <scope>NUCLEOTIDE SEQUENCE</scope>
    <source>
        <strain evidence="2">K16</strain>
        <tissue evidence="2">Leaf</tissue>
    </source>
</reference>
<accession>A0AAE1WJB3</accession>
<dbReference type="Proteomes" id="UP001289374">
    <property type="component" value="Unassembled WGS sequence"/>
</dbReference>
<organism evidence="2 3">
    <name type="scientific">Sesamum angolense</name>
    <dbReference type="NCBI Taxonomy" id="2727404"/>
    <lineage>
        <taxon>Eukaryota</taxon>
        <taxon>Viridiplantae</taxon>
        <taxon>Streptophyta</taxon>
        <taxon>Embryophyta</taxon>
        <taxon>Tracheophyta</taxon>
        <taxon>Spermatophyta</taxon>
        <taxon>Magnoliopsida</taxon>
        <taxon>eudicotyledons</taxon>
        <taxon>Gunneridae</taxon>
        <taxon>Pentapetalae</taxon>
        <taxon>asterids</taxon>
        <taxon>lamiids</taxon>
        <taxon>Lamiales</taxon>
        <taxon>Pedaliaceae</taxon>
        <taxon>Sesamum</taxon>
    </lineage>
</organism>
<feature type="region of interest" description="Disordered" evidence="1">
    <location>
        <begin position="62"/>
        <end position="87"/>
    </location>
</feature>
<evidence type="ECO:0000313" key="2">
    <source>
        <dbReference type="EMBL" id="KAK4394276.1"/>
    </source>
</evidence>
<sequence length="113" mass="12792">MLSKFITATNTQFQNQEASIQNLKVQMGQLVSIVSGRKEGQLPSDTEKNPREQVNAITITSGNIVGDEPPEEQVKETQAQKEEESQEEMKWSHFKLNLDVVPIYPISQKNFES</sequence>
<protein>
    <submittedName>
        <fullName evidence="2">Uncharacterized protein</fullName>
    </submittedName>
</protein>
<name>A0AAE1WJB3_9LAMI</name>
<evidence type="ECO:0000256" key="1">
    <source>
        <dbReference type="SAM" id="MobiDB-lite"/>
    </source>
</evidence>
<feature type="compositionally biased region" description="Basic and acidic residues" evidence="1">
    <location>
        <begin position="72"/>
        <end position="87"/>
    </location>
</feature>
<gene>
    <name evidence="2" type="ORF">Sango_1898400</name>
</gene>
<proteinExistence type="predicted"/>